<sequence length="330" mass="38017">MCMTKGAIAMDFIVLPKASKNVTKDKHKAKNPDNGRLIVWKYVPVLHQNTLTLGDIARDFEKYCNEKVLKAQAAGQLKDFKMEFRNFQIDGKIYDKSSLDSTPIKDIVQDGKQMTCNIYQEFKTVCGCCLRVFLILQSEQGIKKAILRSLDCLIFLSSKQSTLLVSLTNNSKEGKTSLNQTNETLVETQDFEEDSFRAKKHKVVKVKIPKRSRLFVQINQTNKFPTTDFRALKKGLKHSIVIYLTEGKKIMGTDILEDYKKELENFNYGMSLFSKIRSKDEKLISEIYHILGELFRRVLYSRKVSTLKLIQDPQILTVNTEVRLQDYNDS</sequence>
<organism evidence="1 2">
    <name type="scientific">Stylonychia lemnae</name>
    <name type="common">Ciliate</name>
    <dbReference type="NCBI Taxonomy" id="5949"/>
    <lineage>
        <taxon>Eukaryota</taxon>
        <taxon>Sar</taxon>
        <taxon>Alveolata</taxon>
        <taxon>Ciliophora</taxon>
        <taxon>Intramacronucleata</taxon>
        <taxon>Spirotrichea</taxon>
        <taxon>Stichotrichia</taxon>
        <taxon>Sporadotrichida</taxon>
        <taxon>Oxytrichidae</taxon>
        <taxon>Stylonychinae</taxon>
        <taxon>Stylonychia</taxon>
    </lineage>
</organism>
<name>A0A078APA5_STYLE</name>
<evidence type="ECO:0000313" key="2">
    <source>
        <dbReference type="Proteomes" id="UP000039865"/>
    </source>
</evidence>
<evidence type="ECO:0000313" key="1">
    <source>
        <dbReference type="EMBL" id="CDW83959.1"/>
    </source>
</evidence>
<proteinExistence type="predicted"/>
<reference evidence="1 2" key="1">
    <citation type="submission" date="2014-06" db="EMBL/GenBank/DDBJ databases">
        <authorList>
            <person name="Swart Estienne"/>
        </authorList>
    </citation>
    <scope>NUCLEOTIDE SEQUENCE [LARGE SCALE GENOMIC DNA]</scope>
    <source>
        <strain evidence="1 2">130c</strain>
    </source>
</reference>
<dbReference type="InParanoid" id="A0A078APA5"/>
<dbReference type="Proteomes" id="UP000039865">
    <property type="component" value="Unassembled WGS sequence"/>
</dbReference>
<dbReference type="AlphaFoldDB" id="A0A078APA5"/>
<dbReference type="EMBL" id="CCKQ01012348">
    <property type="protein sequence ID" value="CDW83959.1"/>
    <property type="molecule type" value="Genomic_DNA"/>
</dbReference>
<gene>
    <name evidence="1" type="primary">Contig5317.g5692</name>
    <name evidence="1" type="ORF">STYLEM_13014</name>
</gene>
<keyword evidence="2" id="KW-1185">Reference proteome</keyword>
<protein>
    <submittedName>
        <fullName evidence="1">Uncharacterized protein</fullName>
    </submittedName>
</protein>
<accession>A0A078APA5</accession>